<dbReference type="Pfam" id="PF00005">
    <property type="entry name" value="ABC_tran"/>
    <property type="match status" value="1"/>
</dbReference>
<keyword evidence="1" id="KW-0547">Nucleotide-binding</keyword>
<accession>A0A844ZUH9</accession>
<comment type="caution">
    <text evidence="4">The sequence shown here is derived from an EMBL/GenBank/DDBJ whole genome shotgun (WGS) entry which is preliminary data.</text>
</comment>
<dbReference type="Gene3D" id="3.40.50.300">
    <property type="entry name" value="P-loop containing nucleotide triphosphate hydrolases"/>
    <property type="match status" value="1"/>
</dbReference>
<feature type="domain" description="ABC transporter" evidence="3">
    <location>
        <begin position="1"/>
        <end position="207"/>
    </location>
</feature>
<evidence type="ECO:0000256" key="2">
    <source>
        <dbReference type="ARBA" id="ARBA00022840"/>
    </source>
</evidence>
<evidence type="ECO:0000313" key="5">
    <source>
        <dbReference type="Proteomes" id="UP000435243"/>
    </source>
</evidence>
<keyword evidence="5" id="KW-1185">Reference proteome</keyword>
<dbReference type="InterPro" id="IPR003593">
    <property type="entry name" value="AAA+_ATPase"/>
</dbReference>
<dbReference type="AlphaFoldDB" id="A0A844ZUH9"/>
<gene>
    <name evidence="4" type="ORF">GRI32_10645</name>
</gene>
<dbReference type="PROSITE" id="PS50893">
    <property type="entry name" value="ABC_TRANSPORTER_2"/>
    <property type="match status" value="1"/>
</dbReference>
<reference evidence="4 5" key="1">
    <citation type="submission" date="2019-12" db="EMBL/GenBank/DDBJ databases">
        <title>Genomic-based taxomic classification of the family Erythrobacteraceae.</title>
        <authorList>
            <person name="Xu L."/>
        </authorList>
    </citation>
    <scope>NUCLEOTIDE SEQUENCE [LARGE SCALE GENOMIC DNA]</scope>
    <source>
        <strain evidence="4 5">JCM 16339</strain>
    </source>
</reference>
<keyword evidence="2 4" id="KW-0067">ATP-binding</keyword>
<dbReference type="GO" id="GO:0016887">
    <property type="term" value="F:ATP hydrolysis activity"/>
    <property type="evidence" value="ECO:0007669"/>
    <property type="project" value="InterPro"/>
</dbReference>
<organism evidence="4 5">
    <name type="scientific">Alteraurantiacibacter aestuarii</name>
    <dbReference type="NCBI Taxonomy" id="650004"/>
    <lineage>
        <taxon>Bacteria</taxon>
        <taxon>Pseudomonadati</taxon>
        <taxon>Pseudomonadota</taxon>
        <taxon>Alphaproteobacteria</taxon>
        <taxon>Sphingomonadales</taxon>
        <taxon>Erythrobacteraceae</taxon>
        <taxon>Alteraurantiacibacter</taxon>
    </lineage>
</organism>
<dbReference type="OrthoDB" id="9802264at2"/>
<dbReference type="PANTHER" id="PTHR43514">
    <property type="entry name" value="ABC TRANSPORTER I FAMILY MEMBER 10"/>
    <property type="match status" value="1"/>
</dbReference>
<sequence>MYFEISLRHRIGERDIVLDLQSNAPLTALVGISGAGKTTVLNCIAGLMRPDSGRIAIAGEVLLDTRNAIDLPPEQRRAGYVFQDARLFPHMKVAANLAYGEKMARTEDRWITRDKVVDLLGIPHLLQRWPATLSGGEVRRVAIGRALLSAPRFLLLDEPMASLDAARIDDIRRLIEDIRDELQVPTLLVSHDRTEVKRLAGRIFSLD</sequence>
<dbReference type="Proteomes" id="UP000435243">
    <property type="component" value="Unassembled WGS sequence"/>
</dbReference>
<proteinExistence type="predicted"/>
<dbReference type="PANTHER" id="PTHR43514:SF4">
    <property type="entry name" value="ABC TRANSPORTER I FAMILY MEMBER 10"/>
    <property type="match status" value="1"/>
</dbReference>
<dbReference type="InterPro" id="IPR003439">
    <property type="entry name" value="ABC_transporter-like_ATP-bd"/>
</dbReference>
<dbReference type="EMBL" id="WTYY01000005">
    <property type="protein sequence ID" value="MXO89199.1"/>
    <property type="molecule type" value="Genomic_DNA"/>
</dbReference>
<evidence type="ECO:0000313" key="4">
    <source>
        <dbReference type="EMBL" id="MXO89199.1"/>
    </source>
</evidence>
<dbReference type="InterPro" id="IPR050334">
    <property type="entry name" value="Molybdenum_import_ModC"/>
</dbReference>
<dbReference type="SUPFAM" id="SSF52540">
    <property type="entry name" value="P-loop containing nucleoside triphosphate hydrolases"/>
    <property type="match status" value="1"/>
</dbReference>
<evidence type="ECO:0000259" key="3">
    <source>
        <dbReference type="PROSITE" id="PS50893"/>
    </source>
</evidence>
<dbReference type="SMART" id="SM00382">
    <property type="entry name" value="AAA"/>
    <property type="match status" value="1"/>
</dbReference>
<dbReference type="RefSeq" id="WP_160592053.1">
    <property type="nucleotide sequence ID" value="NZ_BAAAFP010000001.1"/>
</dbReference>
<evidence type="ECO:0000256" key="1">
    <source>
        <dbReference type="ARBA" id="ARBA00022741"/>
    </source>
</evidence>
<name>A0A844ZUH9_9SPHN</name>
<dbReference type="GO" id="GO:0005524">
    <property type="term" value="F:ATP binding"/>
    <property type="evidence" value="ECO:0007669"/>
    <property type="project" value="UniProtKB-KW"/>
</dbReference>
<dbReference type="InterPro" id="IPR027417">
    <property type="entry name" value="P-loop_NTPase"/>
</dbReference>
<protein>
    <submittedName>
        <fullName evidence="4">ATP-binding cassette domain-containing protein</fullName>
    </submittedName>
</protein>